<feature type="compositionally biased region" description="Basic and acidic residues" evidence="12">
    <location>
        <begin position="847"/>
        <end position="863"/>
    </location>
</feature>
<dbReference type="FunFam" id="2.30.30.140:FF:000008">
    <property type="entry name" value="Bromodomain containing 1, isoform CRA_b"/>
    <property type="match status" value="1"/>
</dbReference>
<dbReference type="FunFam" id="3.30.40.10:FF:000007">
    <property type="entry name" value="Bromodomain containing 1, isoform CRA_b"/>
    <property type="match status" value="1"/>
</dbReference>
<evidence type="ECO:0000256" key="5">
    <source>
        <dbReference type="ARBA" id="ARBA00022771"/>
    </source>
</evidence>
<dbReference type="GO" id="GO:0006357">
    <property type="term" value="P:regulation of transcription by RNA polymerase II"/>
    <property type="evidence" value="ECO:0007669"/>
    <property type="project" value="TreeGrafter"/>
</dbReference>
<accession>A0A6P8EZQ9</accession>
<feature type="compositionally biased region" description="Basic and acidic residues" evidence="12">
    <location>
        <begin position="479"/>
        <end position="500"/>
    </location>
</feature>
<name>A0A6P8EZQ9_CLUHA</name>
<dbReference type="PROSITE" id="PS50014">
    <property type="entry name" value="BROMODOMAIN_2"/>
    <property type="match status" value="1"/>
</dbReference>
<keyword evidence="17" id="KW-1185">Reference proteome</keyword>
<evidence type="ECO:0000313" key="18">
    <source>
        <dbReference type="RefSeq" id="XP_031421743.2"/>
    </source>
</evidence>
<dbReference type="Pfam" id="PF13832">
    <property type="entry name" value="zf-HC5HC2H_2"/>
    <property type="match status" value="1"/>
</dbReference>
<comment type="subcellular location">
    <subcellularLocation>
        <location evidence="1">Nucleus</location>
    </subcellularLocation>
</comment>
<reference evidence="18" key="1">
    <citation type="submission" date="2025-08" db="UniProtKB">
        <authorList>
            <consortium name="RefSeq"/>
        </authorList>
    </citation>
    <scope>IDENTIFICATION</scope>
</reference>
<evidence type="ECO:0000313" key="17">
    <source>
        <dbReference type="Proteomes" id="UP000515152"/>
    </source>
</evidence>
<dbReference type="PROSITE" id="PS51805">
    <property type="entry name" value="EPHD"/>
    <property type="match status" value="1"/>
</dbReference>
<dbReference type="InterPro" id="IPR001965">
    <property type="entry name" value="Znf_PHD"/>
</dbReference>
<evidence type="ECO:0000259" key="16">
    <source>
        <dbReference type="PROSITE" id="PS51805"/>
    </source>
</evidence>
<dbReference type="InterPro" id="IPR018359">
    <property type="entry name" value="Bromodomain_CS"/>
</dbReference>
<dbReference type="Pfam" id="PF00855">
    <property type="entry name" value="PWWP"/>
    <property type="match status" value="1"/>
</dbReference>
<evidence type="ECO:0000256" key="4">
    <source>
        <dbReference type="ARBA" id="ARBA00022737"/>
    </source>
</evidence>
<evidence type="ECO:0000256" key="8">
    <source>
        <dbReference type="ARBA" id="ARBA00023117"/>
    </source>
</evidence>
<feature type="region of interest" description="Disordered" evidence="12">
    <location>
        <begin position="464"/>
        <end position="500"/>
    </location>
</feature>
<keyword evidence="7" id="KW-0007">Acetylation</keyword>
<proteinExistence type="predicted"/>
<feature type="domain" description="Bromo" evidence="13">
    <location>
        <begin position="640"/>
        <end position="710"/>
    </location>
</feature>
<keyword evidence="9" id="KW-0539">Nucleus</keyword>
<dbReference type="OrthoDB" id="20839at2759"/>
<organism evidence="17 18">
    <name type="scientific">Clupea harengus</name>
    <name type="common">Atlantic herring</name>
    <dbReference type="NCBI Taxonomy" id="7950"/>
    <lineage>
        <taxon>Eukaryota</taxon>
        <taxon>Metazoa</taxon>
        <taxon>Chordata</taxon>
        <taxon>Craniata</taxon>
        <taxon>Vertebrata</taxon>
        <taxon>Euteleostomi</taxon>
        <taxon>Actinopterygii</taxon>
        <taxon>Neopterygii</taxon>
        <taxon>Teleostei</taxon>
        <taxon>Clupei</taxon>
        <taxon>Clupeiformes</taxon>
        <taxon>Clupeoidei</taxon>
        <taxon>Clupeidae</taxon>
        <taxon>Clupea</taxon>
    </lineage>
</organism>
<dbReference type="FunFam" id="3.30.40.10:FF:000008">
    <property type="entry name" value="Bromodomain containing 1, isoform CRA_a"/>
    <property type="match status" value="1"/>
</dbReference>
<sequence>MRKPRRRGNPAGGLGGRQRADAAVRGGGPGSRGPGGRTREPPPSPSPYSNRKVSPARETLTYAQAQKMVEVDLEGRLHRISIFDPLPVITEDEMTAQDIAECNSNKENSEQPAPVAVACPGRKSTGNKGRRKDAKHSLSSSAASQNNSSHTQSNTQPHGPSQLPEPIFRVMDTFSPVEADPLPTAYYRYMEKSVEDLEADAEYDMDEEDVAWLEMVNDKRASDSQASVSADVFELLMDRLEKESFLESRSQAPSQSAIDEDAFCCVCLDDECLNSNVILFCDICNLAVHQECYGVPYIPEGQWLCRCCLQSPSRPVDCVLCPNRGGAFKQTSDGRWAHVVCAIWIPEVCFANTVFLEPVEGVDNIPPARWKLTCYLCKQKGRGASIQCHKANCYTAFHVTCAQRAGLFMKIDPVRETTVNGTTFSVKKTAFCDSHSPPALEGGTSDDEESGRVLGNRAKRGCSAYTETPHLKKQKKGGKKDSKQQQQEKKKGKKNQEEASKMVATPLVTVAQIPSHRLNTVCKGIIIQRKNQFVQRLHNYWLLKRQSRNGVPLIRRLHSNLQTQRHTEQKEPDEKESAVREERKYWQKLRHDLERARLLVELIRKREKLKREQVKVHQAALELQLTPSLVLLRSTLEQLQEKDTGSIFAEPVSLKEVPDYLEFISHPMDFSMMHSKVEGHKYHTIADMEADFNLMISNCLAYNNKDTIFNRAAVRLRDLGGAILRQAQRQAQNAGLDPDTGMHLQESPQKTDYYRCTWEDVDSMLEPENRVHMSAEEQLRELLDKLDTVSSMRSSGARTRRVRLLRREIHNVRFRQGQPSARHTHNGEIKEEEEEDEELDEEEEEREKEGDQTLSGSDKEDSKSTPPPTLEPSGLVHSPPRDDAPQDPPTLRPMTTEPRTPSHPIKRLKLNSESSDTPVTPPVITKNCTKEEESPQATPPPQNAGPGLVNGVSSPETPTPPRVTLGVGRRTSVLFKKAKNGAKLQKDKEREKEKEKEKEKDNQLQNGGADSINPPNCLPTSPVVNSTPAPPTQTPTAPPPPPSPQKQRPPSRGSSPERHRETSPHRTPEAGLTNGFKKHKDGGSDSECSSSPTLPREIASPLKSRGKPALSKVPFLETVNGDADYTGAGGDVLACENGAELEPLDLVWAKCRGYPSYPALIIDPEMPQEGLLHNGVPIPVPPLEVLRLGDARQEEAGERLYLVLFFDNKRTWQWLPRDKLIPLGIDDTADKLRMIEGRKTSIRKSVQVAYDRAVMHQSRVRGDHGFVASNYL</sequence>
<feature type="compositionally biased region" description="Gly residues" evidence="12">
    <location>
        <begin position="25"/>
        <end position="36"/>
    </location>
</feature>
<feature type="region of interest" description="Disordered" evidence="12">
    <location>
        <begin position="811"/>
        <end position="1107"/>
    </location>
</feature>
<keyword evidence="6" id="KW-0862">Zinc</keyword>
<dbReference type="InterPro" id="IPR034732">
    <property type="entry name" value="EPHD"/>
</dbReference>
<dbReference type="Pfam" id="PF00439">
    <property type="entry name" value="Bromodomain"/>
    <property type="match status" value="1"/>
</dbReference>
<dbReference type="Pfam" id="PF13831">
    <property type="entry name" value="PHD_2"/>
    <property type="match status" value="1"/>
</dbReference>
<feature type="domain" description="PWWP" evidence="15">
    <location>
        <begin position="1143"/>
        <end position="1226"/>
    </location>
</feature>
<feature type="compositionally biased region" description="Low complexity" evidence="12">
    <location>
        <begin position="1045"/>
        <end position="1054"/>
    </location>
</feature>
<dbReference type="SMART" id="SM00293">
    <property type="entry name" value="PWWP"/>
    <property type="match status" value="1"/>
</dbReference>
<dbReference type="Pfam" id="PF10513">
    <property type="entry name" value="EPL1"/>
    <property type="match status" value="1"/>
</dbReference>
<evidence type="ECO:0000259" key="14">
    <source>
        <dbReference type="PROSITE" id="PS50016"/>
    </source>
</evidence>
<dbReference type="PANTHER" id="PTHR13793:SF19">
    <property type="entry name" value="BROMODOMAIN AND PHD FINGER-CONTAINING PROTEIN 3"/>
    <property type="match status" value="1"/>
</dbReference>
<dbReference type="SMART" id="SM00297">
    <property type="entry name" value="BROMO"/>
    <property type="match status" value="1"/>
</dbReference>
<dbReference type="PROSITE" id="PS50812">
    <property type="entry name" value="PWWP"/>
    <property type="match status" value="1"/>
</dbReference>
<dbReference type="InterPro" id="IPR019786">
    <property type="entry name" value="Zinc_finger_PHD-type_CS"/>
</dbReference>
<evidence type="ECO:0000256" key="1">
    <source>
        <dbReference type="ARBA" id="ARBA00004123"/>
    </source>
</evidence>
<dbReference type="GO" id="GO:0008270">
    <property type="term" value="F:zinc ion binding"/>
    <property type="evidence" value="ECO:0007669"/>
    <property type="project" value="UniProtKB-KW"/>
</dbReference>
<dbReference type="CDD" id="cd15572">
    <property type="entry name" value="PHD_BRPF"/>
    <property type="match status" value="1"/>
</dbReference>
<evidence type="ECO:0000256" key="10">
    <source>
        <dbReference type="PROSITE-ProRule" id="PRU00035"/>
    </source>
</evidence>
<evidence type="ECO:0000256" key="2">
    <source>
        <dbReference type="ARBA" id="ARBA00022553"/>
    </source>
</evidence>
<dbReference type="KEGG" id="char:105889766"/>
<dbReference type="InterPro" id="IPR019787">
    <property type="entry name" value="Znf_PHD-finger"/>
</dbReference>
<feature type="region of interest" description="Disordered" evidence="12">
    <location>
        <begin position="1"/>
        <end position="56"/>
    </location>
</feature>
<evidence type="ECO:0000256" key="7">
    <source>
        <dbReference type="ARBA" id="ARBA00022990"/>
    </source>
</evidence>
<keyword evidence="2" id="KW-0597">Phosphoprotein</keyword>
<evidence type="ECO:0000256" key="3">
    <source>
        <dbReference type="ARBA" id="ARBA00022723"/>
    </source>
</evidence>
<evidence type="ECO:0000259" key="15">
    <source>
        <dbReference type="PROSITE" id="PS50812"/>
    </source>
</evidence>
<keyword evidence="3" id="KW-0479">Metal-binding</keyword>
<dbReference type="InterPro" id="IPR001487">
    <property type="entry name" value="Bromodomain"/>
</dbReference>
<evidence type="ECO:0000256" key="9">
    <source>
        <dbReference type="ARBA" id="ARBA00023242"/>
    </source>
</evidence>
<dbReference type="PROSITE" id="PS00633">
    <property type="entry name" value="BROMODOMAIN_1"/>
    <property type="match status" value="1"/>
</dbReference>
<dbReference type="PROSITE" id="PS01359">
    <property type="entry name" value="ZF_PHD_1"/>
    <property type="match status" value="1"/>
</dbReference>
<dbReference type="CTD" id="100003354"/>
<keyword evidence="5 11" id="KW-0863">Zinc-finger</keyword>
<feature type="compositionally biased region" description="Pro residues" evidence="12">
    <location>
        <begin position="1028"/>
        <end position="1044"/>
    </location>
</feature>
<feature type="domain" description="PHD-type" evidence="16">
    <location>
        <begin position="315"/>
        <end position="436"/>
    </location>
</feature>
<evidence type="ECO:0000256" key="12">
    <source>
        <dbReference type="SAM" id="MobiDB-lite"/>
    </source>
</evidence>
<feature type="compositionally biased region" description="Acidic residues" evidence="12">
    <location>
        <begin position="830"/>
        <end position="846"/>
    </location>
</feature>
<dbReference type="SMART" id="SM00249">
    <property type="entry name" value="PHD"/>
    <property type="match status" value="2"/>
</dbReference>
<feature type="compositionally biased region" description="Low complexity" evidence="12">
    <location>
        <begin position="137"/>
        <end position="156"/>
    </location>
</feature>
<dbReference type="InterPro" id="IPR050701">
    <property type="entry name" value="Histone_Mod_Regulator"/>
</dbReference>
<dbReference type="PANTHER" id="PTHR13793">
    <property type="entry name" value="PHD FINGER PROTEINS"/>
    <property type="match status" value="1"/>
</dbReference>
<evidence type="ECO:0000256" key="6">
    <source>
        <dbReference type="ARBA" id="ARBA00022833"/>
    </source>
</evidence>
<dbReference type="GO" id="GO:0005634">
    <property type="term" value="C:nucleus"/>
    <property type="evidence" value="ECO:0007669"/>
    <property type="project" value="UniProtKB-SubCell"/>
</dbReference>
<feature type="compositionally biased region" description="Basic and acidic residues" evidence="12">
    <location>
        <begin position="984"/>
        <end position="1002"/>
    </location>
</feature>
<dbReference type="InterPro" id="IPR019542">
    <property type="entry name" value="Enhancer_polycomb-like_N"/>
</dbReference>
<feature type="domain" description="PHD-type" evidence="14">
    <location>
        <begin position="261"/>
        <end position="311"/>
    </location>
</feature>
<keyword evidence="4" id="KW-0677">Repeat</keyword>
<evidence type="ECO:0000256" key="11">
    <source>
        <dbReference type="PROSITE-ProRule" id="PRU00146"/>
    </source>
</evidence>
<dbReference type="AlphaFoldDB" id="A0A6P8EZQ9"/>
<dbReference type="PROSITE" id="PS50016">
    <property type="entry name" value="ZF_PHD_2"/>
    <property type="match status" value="1"/>
</dbReference>
<gene>
    <name evidence="18" type="primary">brpf3b</name>
</gene>
<dbReference type="Proteomes" id="UP000515152">
    <property type="component" value="Chromosome 4"/>
</dbReference>
<evidence type="ECO:0000259" key="13">
    <source>
        <dbReference type="PROSITE" id="PS50014"/>
    </source>
</evidence>
<keyword evidence="8 10" id="KW-0103">Bromodomain</keyword>
<feature type="region of interest" description="Disordered" evidence="12">
    <location>
        <begin position="104"/>
        <end position="166"/>
    </location>
</feature>
<dbReference type="RefSeq" id="XP_031421743.2">
    <property type="nucleotide sequence ID" value="XM_031565883.2"/>
</dbReference>
<dbReference type="GeneID" id="105889766"/>
<feature type="compositionally biased region" description="Basic and acidic residues" evidence="12">
    <location>
        <begin position="1055"/>
        <end position="1068"/>
    </location>
</feature>
<protein>
    <submittedName>
        <fullName evidence="18">LOW QUALITY PROTEIN: bromodomain and PHD finger-containing protein 3</fullName>
    </submittedName>
</protein>
<dbReference type="InterPro" id="IPR000313">
    <property type="entry name" value="PWWP_dom"/>
</dbReference>